<keyword evidence="1" id="KW-1133">Transmembrane helix</keyword>
<evidence type="ECO:0000256" key="1">
    <source>
        <dbReference type="SAM" id="Phobius"/>
    </source>
</evidence>
<gene>
    <name evidence="3" type="ORF">RIL96_07175</name>
</gene>
<dbReference type="RefSeq" id="WP_310548336.1">
    <property type="nucleotide sequence ID" value="NZ_JAVKGR010000007.1"/>
</dbReference>
<reference evidence="3 4" key="1">
    <citation type="submission" date="2023-09" db="EMBL/GenBank/DDBJ databases">
        <title>Description of three actinobacteria isolated from air of manufacturing shop in a pharmaceutical factory.</title>
        <authorList>
            <person name="Zhang D.-F."/>
        </authorList>
    </citation>
    <scope>NUCLEOTIDE SEQUENCE [LARGE SCALE GENOMIC DNA]</scope>
    <source>
        <strain evidence="3 4">LY-0111</strain>
    </source>
</reference>
<keyword evidence="1" id="KW-0472">Membrane</keyword>
<dbReference type="EMBL" id="JAVKGR010000007">
    <property type="protein sequence ID" value="MDR8019346.1"/>
    <property type="molecule type" value="Genomic_DNA"/>
</dbReference>
<evidence type="ECO:0000313" key="3">
    <source>
        <dbReference type="EMBL" id="MDR8019346.1"/>
    </source>
</evidence>
<protein>
    <submittedName>
        <fullName evidence="3">DUF3592 domain-containing protein</fullName>
    </submittedName>
</protein>
<accession>A0ABU2DSJ0</accession>
<keyword evidence="4" id="KW-1185">Reference proteome</keyword>
<evidence type="ECO:0000259" key="2">
    <source>
        <dbReference type="Pfam" id="PF12158"/>
    </source>
</evidence>
<organism evidence="3 4">
    <name type="scientific">Nesterenkonia aerolata</name>
    <dbReference type="NCBI Taxonomy" id="3074079"/>
    <lineage>
        <taxon>Bacteria</taxon>
        <taxon>Bacillati</taxon>
        <taxon>Actinomycetota</taxon>
        <taxon>Actinomycetes</taxon>
        <taxon>Micrococcales</taxon>
        <taxon>Micrococcaceae</taxon>
        <taxon>Nesterenkonia</taxon>
    </lineage>
</organism>
<sequence length="153" mass="16509">MSLLMPLLGLLVTLAALAGLLALGVRRLRARGELISGGVPLQAVIISVRPSSVDTTWAYHPTVRYQFQGRSWVSEPKDGHLRVNPPGWKTAHTGNQFIGQPLDIVVDPQQPTRSAVPIRDRRALTLVTLTLVFGGLIILIGLVGIIAGIILQQ</sequence>
<proteinExistence type="predicted"/>
<feature type="transmembrane region" description="Helical" evidence="1">
    <location>
        <begin position="123"/>
        <end position="151"/>
    </location>
</feature>
<dbReference type="InterPro" id="IPR021994">
    <property type="entry name" value="DUF3592"/>
</dbReference>
<feature type="domain" description="DUF3592" evidence="2">
    <location>
        <begin position="43"/>
        <end position="116"/>
    </location>
</feature>
<evidence type="ECO:0000313" key="4">
    <source>
        <dbReference type="Proteomes" id="UP001251870"/>
    </source>
</evidence>
<dbReference type="Proteomes" id="UP001251870">
    <property type="component" value="Unassembled WGS sequence"/>
</dbReference>
<dbReference type="Pfam" id="PF12158">
    <property type="entry name" value="DUF3592"/>
    <property type="match status" value="1"/>
</dbReference>
<comment type="caution">
    <text evidence="3">The sequence shown here is derived from an EMBL/GenBank/DDBJ whole genome shotgun (WGS) entry which is preliminary data.</text>
</comment>
<name>A0ABU2DSJ0_9MICC</name>
<keyword evidence="1" id="KW-0812">Transmembrane</keyword>